<evidence type="ECO:0000313" key="9">
    <source>
        <dbReference type="EMBL" id="QEC46556.1"/>
    </source>
</evidence>
<dbReference type="KEGG" id="bsol:FSW04_02495"/>
<feature type="transmembrane region" description="Helical" evidence="7">
    <location>
        <begin position="196"/>
        <end position="214"/>
    </location>
</feature>
<dbReference type="EMBL" id="CP042430">
    <property type="protein sequence ID" value="QEC46556.1"/>
    <property type="molecule type" value="Genomic_DNA"/>
</dbReference>
<feature type="compositionally biased region" description="Basic residues" evidence="6">
    <location>
        <begin position="1"/>
        <end position="22"/>
    </location>
</feature>
<dbReference type="PANTHER" id="PTHR32322">
    <property type="entry name" value="INNER MEMBRANE TRANSPORTER"/>
    <property type="match status" value="1"/>
</dbReference>
<feature type="transmembrane region" description="Helical" evidence="7">
    <location>
        <begin position="256"/>
        <end position="276"/>
    </location>
</feature>
<evidence type="ECO:0000256" key="2">
    <source>
        <dbReference type="ARBA" id="ARBA00007362"/>
    </source>
</evidence>
<evidence type="ECO:0000256" key="4">
    <source>
        <dbReference type="ARBA" id="ARBA00022989"/>
    </source>
</evidence>
<dbReference type="Proteomes" id="UP000321805">
    <property type="component" value="Chromosome"/>
</dbReference>
<evidence type="ECO:0000256" key="7">
    <source>
        <dbReference type="SAM" id="Phobius"/>
    </source>
</evidence>
<protein>
    <submittedName>
        <fullName evidence="9">DMT family transporter</fullName>
    </submittedName>
</protein>
<sequence>MRGRPRRHGPATRTAPRRRCTARRGGSARPGAWPGPGDPAAGHGAAGADEIAPGKPGRLPWGAVVTTAPPATPLERLAARPRAMAVLGALTIMWSSILMRLADVAPSTAAVFRCGYALPVLVVVARAEDRRLGVRPRRTRWAAAAAGVLFAADLIFWDYAIQDVGAGLATVMANLQVLLVPLIAWAVLGERPGRRLLALLPLMLAGILLISGALESGAYGDRPAQGVAFGVATGLTYAGFILLLRSSGADLRRPAGPLLDATAVATVAAILAGLAIGDLDVVPSWPAHGWLLLLALSAQVVGWLLISATLPRLPAAITSLLLTIQPVGSVVLAAVIFGEHPSALQLCGVVAILAGLVLATRRRAASLRGSEGLP</sequence>
<dbReference type="OrthoDB" id="5315632at2"/>
<dbReference type="SUPFAM" id="SSF103481">
    <property type="entry name" value="Multidrug resistance efflux transporter EmrE"/>
    <property type="match status" value="2"/>
</dbReference>
<dbReference type="InterPro" id="IPR037185">
    <property type="entry name" value="EmrE-like"/>
</dbReference>
<feature type="transmembrane region" description="Helical" evidence="7">
    <location>
        <begin position="166"/>
        <end position="189"/>
    </location>
</feature>
<reference evidence="9 10" key="1">
    <citation type="journal article" date="2018" name="J. Microbiol.">
        <title>Baekduia soli gen. nov., sp. nov., a novel bacterium isolated from the soil of Baekdu Mountain and proposal of a novel family name, Baekduiaceae fam. nov.</title>
        <authorList>
            <person name="An D.S."/>
            <person name="Siddiqi M.Z."/>
            <person name="Kim K.H."/>
            <person name="Yu H.S."/>
            <person name="Im W.T."/>
        </authorList>
    </citation>
    <scope>NUCLEOTIDE SEQUENCE [LARGE SCALE GENOMIC DNA]</scope>
    <source>
        <strain evidence="9 10">BR7-21</strain>
    </source>
</reference>
<evidence type="ECO:0000256" key="6">
    <source>
        <dbReference type="SAM" id="MobiDB-lite"/>
    </source>
</evidence>
<gene>
    <name evidence="9" type="ORF">FSW04_02495</name>
</gene>
<feature type="transmembrane region" description="Helical" evidence="7">
    <location>
        <begin position="288"/>
        <end position="306"/>
    </location>
</feature>
<dbReference type="Gene3D" id="1.10.3730.20">
    <property type="match status" value="2"/>
</dbReference>
<comment type="similarity">
    <text evidence="2">Belongs to the EamA transporter family.</text>
</comment>
<dbReference type="GO" id="GO:0016020">
    <property type="term" value="C:membrane"/>
    <property type="evidence" value="ECO:0007669"/>
    <property type="project" value="UniProtKB-SubCell"/>
</dbReference>
<keyword evidence="5 7" id="KW-0472">Membrane</keyword>
<feature type="transmembrane region" description="Helical" evidence="7">
    <location>
        <begin position="226"/>
        <end position="244"/>
    </location>
</feature>
<evidence type="ECO:0000256" key="1">
    <source>
        <dbReference type="ARBA" id="ARBA00004141"/>
    </source>
</evidence>
<feature type="transmembrane region" description="Helical" evidence="7">
    <location>
        <begin position="343"/>
        <end position="360"/>
    </location>
</feature>
<feature type="region of interest" description="Disordered" evidence="6">
    <location>
        <begin position="1"/>
        <end position="53"/>
    </location>
</feature>
<keyword evidence="10" id="KW-1185">Reference proteome</keyword>
<name>A0A5B8U0P1_9ACTN</name>
<feature type="domain" description="EamA" evidence="8">
    <location>
        <begin position="227"/>
        <end position="360"/>
    </location>
</feature>
<accession>A0A5B8U0P1</accession>
<dbReference type="Pfam" id="PF00892">
    <property type="entry name" value="EamA"/>
    <property type="match status" value="2"/>
</dbReference>
<dbReference type="AlphaFoldDB" id="A0A5B8U0P1"/>
<feature type="domain" description="EamA" evidence="8">
    <location>
        <begin position="85"/>
        <end position="211"/>
    </location>
</feature>
<comment type="subcellular location">
    <subcellularLocation>
        <location evidence="1">Membrane</location>
        <topology evidence="1">Multi-pass membrane protein</topology>
    </subcellularLocation>
</comment>
<evidence type="ECO:0000256" key="3">
    <source>
        <dbReference type="ARBA" id="ARBA00022692"/>
    </source>
</evidence>
<feature type="transmembrane region" description="Helical" evidence="7">
    <location>
        <begin position="139"/>
        <end position="160"/>
    </location>
</feature>
<organism evidence="9 10">
    <name type="scientific">Baekduia soli</name>
    <dbReference type="NCBI Taxonomy" id="496014"/>
    <lineage>
        <taxon>Bacteria</taxon>
        <taxon>Bacillati</taxon>
        <taxon>Actinomycetota</taxon>
        <taxon>Thermoleophilia</taxon>
        <taxon>Solirubrobacterales</taxon>
        <taxon>Baekduiaceae</taxon>
        <taxon>Baekduia</taxon>
    </lineage>
</organism>
<dbReference type="InterPro" id="IPR050638">
    <property type="entry name" value="AA-Vitamin_Transporters"/>
</dbReference>
<dbReference type="PANTHER" id="PTHR32322:SF2">
    <property type="entry name" value="EAMA DOMAIN-CONTAINING PROTEIN"/>
    <property type="match status" value="1"/>
</dbReference>
<feature type="transmembrane region" description="Helical" evidence="7">
    <location>
        <begin position="313"/>
        <end position="337"/>
    </location>
</feature>
<keyword evidence="3 7" id="KW-0812">Transmembrane</keyword>
<dbReference type="InterPro" id="IPR000620">
    <property type="entry name" value="EamA_dom"/>
</dbReference>
<evidence type="ECO:0000256" key="5">
    <source>
        <dbReference type="ARBA" id="ARBA00023136"/>
    </source>
</evidence>
<keyword evidence="4 7" id="KW-1133">Transmembrane helix</keyword>
<feature type="compositionally biased region" description="Low complexity" evidence="6">
    <location>
        <begin position="38"/>
        <end position="48"/>
    </location>
</feature>
<evidence type="ECO:0000259" key="8">
    <source>
        <dbReference type="Pfam" id="PF00892"/>
    </source>
</evidence>
<proteinExistence type="inferred from homology"/>
<feature type="compositionally biased region" description="Low complexity" evidence="6">
    <location>
        <begin position="23"/>
        <end position="32"/>
    </location>
</feature>
<evidence type="ECO:0000313" key="10">
    <source>
        <dbReference type="Proteomes" id="UP000321805"/>
    </source>
</evidence>